<dbReference type="GO" id="GO:0009097">
    <property type="term" value="P:isoleucine biosynthetic process"/>
    <property type="evidence" value="ECO:0007669"/>
    <property type="project" value="TreeGrafter"/>
</dbReference>
<comment type="caution">
    <text evidence="2">The sequence shown here is derived from an EMBL/GenBank/DDBJ whole genome shotgun (WGS) entry which is preliminary data.</text>
</comment>
<dbReference type="SUPFAM" id="SSF51735">
    <property type="entry name" value="NAD(P)-binding Rossmann-fold domains"/>
    <property type="match status" value="1"/>
</dbReference>
<dbReference type="AlphaFoldDB" id="X1VS30"/>
<sequence length="101" mass="11449">GNKEDSYKERALKDGFKIFNISEVVKRADIIFLLTPDETMPQMFEKEIEPNLKDGACINFASGYNIAFNLIKPPDYIDVIMIAPRMIGVGVRENYLNGEGF</sequence>
<dbReference type="PANTHER" id="PTHR21371">
    <property type="entry name" value="KETOL-ACID REDUCTOISOMERASE, MITOCHONDRIAL"/>
    <property type="match status" value="1"/>
</dbReference>
<proteinExistence type="predicted"/>
<feature type="non-terminal residue" evidence="2">
    <location>
        <position position="1"/>
    </location>
</feature>
<organism evidence="2">
    <name type="scientific">marine sediment metagenome</name>
    <dbReference type="NCBI Taxonomy" id="412755"/>
    <lineage>
        <taxon>unclassified sequences</taxon>
        <taxon>metagenomes</taxon>
        <taxon>ecological metagenomes</taxon>
    </lineage>
</organism>
<feature type="non-terminal residue" evidence="2">
    <location>
        <position position="101"/>
    </location>
</feature>
<dbReference type="Gene3D" id="3.40.50.720">
    <property type="entry name" value="NAD(P)-binding Rossmann-like Domain"/>
    <property type="match status" value="1"/>
</dbReference>
<dbReference type="InterPro" id="IPR013116">
    <property type="entry name" value="KARI_N"/>
</dbReference>
<accession>X1VS30</accession>
<dbReference type="GO" id="GO:0004455">
    <property type="term" value="F:ketol-acid reductoisomerase activity"/>
    <property type="evidence" value="ECO:0007669"/>
    <property type="project" value="TreeGrafter"/>
</dbReference>
<dbReference type="GO" id="GO:0009099">
    <property type="term" value="P:L-valine biosynthetic process"/>
    <property type="evidence" value="ECO:0007669"/>
    <property type="project" value="TreeGrafter"/>
</dbReference>
<evidence type="ECO:0000259" key="1">
    <source>
        <dbReference type="PROSITE" id="PS51850"/>
    </source>
</evidence>
<dbReference type="InterPro" id="IPR013023">
    <property type="entry name" value="KARI"/>
</dbReference>
<gene>
    <name evidence="2" type="ORF">S12H4_61893</name>
</gene>
<dbReference type="PROSITE" id="PS51850">
    <property type="entry name" value="KARI_N"/>
    <property type="match status" value="1"/>
</dbReference>
<feature type="domain" description="KARI N-terminal Rossmann" evidence="1">
    <location>
        <begin position="1"/>
        <end position="101"/>
    </location>
</feature>
<dbReference type="Pfam" id="PF07991">
    <property type="entry name" value="KARI_N"/>
    <property type="match status" value="1"/>
</dbReference>
<dbReference type="InterPro" id="IPR036291">
    <property type="entry name" value="NAD(P)-bd_dom_sf"/>
</dbReference>
<protein>
    <recommendedName>
        <fullName evidence="1">KARI N-terminal Rossmann domain-containing protein</fullName>
    </recommendedName>
</protein>
<dbReference type="PANTHER" id="PTHR21371:SF1">
    <property type="entry name" value="KETOL-ACID REDUCTOISOMERASE, MITOCHONDRIAL"/>
    <property type="match status" value="1"/>
</dbReference>
<name>X1VS30_9ZZZZ</name>
<evidence type="ECO:0000313" key="2">
    <source>
        <dbReference type="EMBL" id="GAJ23442.1"/>
    </source>
</evidence>
<reference evidence="2" key="1">
    <citation type="journal article" date="2014" name="Front. Microbiol.">
        <title>High frequency of phylogenetically diverse reductive dehalogenase-homologous genes in deep subseafloor sedimentary metagenomes.</title>
        <authorList>
            <person name="Kawai M."/>
            <person name="Futagami T."/>
            <person name="Toyoda A."/>
            <person name="Takaki Y."/>
            <person name="Nishi S."/>
            <person name="Hori S."/>
            <person name="Arai W."/>
            <person name="Tsubouchi T."/>
            <person name="Morono Y."/>
            <person name="Uchiyama I."/>
            <person name="Ito T."/>
            <person name="Fujiyama A."/>
            <person name="Inagaki F."/>
            <person name="Takami H."/>
        </authorList>
    </citation>
    <scope>NUCLEOTIDE SEQUENCE</scope>
    <source>
        <strain evidence="2">Expedition CK06-06</strain>
    </source>
</reference>
<dbReference type="EMBL" id="BARW01041264">
    <property type="protein sequence ID" value="GAJ23442.1"/>
    <property type="molecule type" value="Genomic_DNA"/>
</dbReference>